<keyword evidence="2 7" id="KW-0813">Transport</keyword>
<dbReference type="Pfam" id="PF00528">
    <property type="entry name" value="BPD_transp_1"/>
    <property type="match status" value="1"/>
</dbReference>
<evidence type="ECO:0000256" key="5">
    <source>
        <dbReference type="ARBA" id="ARBA00022989"/>
    </source>
</evidence>
<evidence type="ECO:0000313" key="10">
    <source>
        <dbReference type="Proteomes" id="UP000255207"/>
    </source>
</evidence>
<dbReference type="EMBL" id="QQTP01000027">
    <property type="protein sequence ID" value="RDJ19810.1"/>
    <property type="molecule type" value="Genomic_DNA"/>
</dbReference>
<keyword evidence="5 7" id="KW-1133">Transmembrane helix</keyword>
<dbReference type="OrthoDB" id="7375219at2"/>
<evidence type="ECO:0000256" key="1">
    <source>
        <dbReference type="ARBA" id="ARBA00004651"/>
    </source>
</evidence>
<keyword evidence="10" id="KW-1185">Reference proteome</keyword>
<comment type="caution">
    <text evidence="9">The sequence shown here is derived from an EMBL/GenBank/DDBJ whole genome shotgun (WGS) entry which is preliminary data.</text>
</comment>
<evidence type="ECO:0000313" key="9">
    <source>
        <dbReference type="EMBL" id="RDJ19810.1"/>
    </source>
</evidence>
<dbReference type="SUPFAM" id="SSF161098">
    <property type="entry name" value="MetI-like"/>
    <property type="match status" value="1"/>
</dbReference>
<dbReference type="InterPro" id="IPR035906">
    <property type="entry name" value="MetI-like_sf"/>
</dbReference>
<dbReference type="GO" id="GO:0005886">
    <property type="term" value="C:plasma membrane"/>
    <property type="evidence" value="ECO:0007669"/>
    <property type="project" value="UniProtKB-SubCell"/>
</dbReference>
<keyword evidence="3" id="KW-1003">Cell membrane</keyword>
<sequence>MDNDRGFALALLAPALICVLGLVGWPMVQIVTFSLVEGKGLNVLETAGRIWGLGNYVSVLTDSETWESVLTTLLYVVGSVAPAFVLGMLVALLLNQQFPLRRALRCLALLPWAAPGVLVSIIFLWLFDPSYGVVNYLLRVTGISNADIGWFTNEDTALIAVLIPSIWKSFPFFALTILGALQTIPEDLYEAADIDGANKLQSFFHVTWPGVRGPAILAIVLNSLWALREFDIIFATTGGGPFRATETLGIRAYTEAFSFFELGRASTLGVLTIAMALFFVLIARRPLQKEFF</sequence>
<feature type="transmembrane region" description="Helical" evidence="7">
    <location>
        <begin position="7"/>
        <end position="28"/>
    </location>
</feature>
<dbReference type="Proteomes" id="UP000255207">
    <property type="component" value="Unassembled WGS sequence"/>
</dbReference>
<feature type="domain" description="ABC transmembrane type-1" evidence="8">
    <location>
        <begin position="69"/>
        <end position="283"/>
    </location>
</feature>
<dbReference type="CDD" id="cd06261">
    <property type="entry name" value="TM_PBP2"/>
    <property type="match status" value="1"/>
</dbReference>
<feature type="transmembrane region" description="Helical" evidence="7">
    <location>
        <begin position="73"/>
        <end position="94"/>
    </location>
</feature>
<evidence type="ECO:0000259" key="8">
    <source>
        <dbReference type="PROSITE" id="PS50928"/>
    </source>
</evidence>
<protein>
    <submittedName>
        <fullName evidence="9">Sugar ABC transporter permease</fullName>
    </submittedName>
</protein>
<evidence type="ECO:0000256" key="3">
    <source>
        <dbReference type="ARBA" id="ARBA00022475"/>
    </source>
</evidence>
<keyword evidence="4 7" id="KW-0812">Transmembrane</keyword>
<evidence type="ECO:0000256" key="4">
    <source>
        <dbReference type="ARBA" id="ARBA00022692"/>
    </source>
</evidence>
<accession>A0A370KXW3</accession>
<organism evidence="9 10">
    <name type="scientific">Bosea caraganae</name>
    <dbReference type="NCBI Taxonomy" id="2763117"/>
    <lineage>
        <taxon>Bacteria</taxon>
        <taxon>Pseudomonadati</taxon>
        <taxon>Pseudomonadota</taxon>
        <taxon>Alphaproteobacteria</taxon>
        <taxon>Hyphomicrobiales</taxon>
        <taxon>Boseaceae</taxon>
        <taxon>Bosea</taxon>
    </lineage>
</organism>
<dbReference type="PROSITE" id="PS50928">
    <property type="entry name" value="ABC_TM1"/>
    <property type="match status" value="1"/>
</dbReference>
<feature type="transmembrane region" description="Helical" evidence="7">
    <location>
        <begin position="106"/>
        <end position="127"/>
    </location>
</feature>
<comment type="subcellular location">
    <subcellularLocation>
        <location evidence="1 7">Cell membrane</location>
        <topology evidence="1 7">Multi-pass membrane protein</topology>
    </subcellularLocation>
</comment>
<comment type="similarity">
    <text evidence="7">Belongs to the binding-protein-dependent transport system permease family.</text>
</comment>
<reference evidence="10" key="1">
    <citation type="submission" date="2018-07" db="EMBL/GenBank/DDBJ databases">
        <authorList>
            <person name="Safronova V.I."/>
            <person name="Chirak E.R."/>
            <person name="Sazanova A.L."/>
        </authorList>
    </citation>
    <scope>NUCLEOTIDE SEQUENCE [LARGE SCALE GENOMIC DNA]</scope>
    <source>
        <strain evidence="10">RCAM04685</strain>
    </source>
</reference>
<feature type="transmembrane region" description="Helical" evidence="7">
    <location>
        <begin position="265"/>
        <end position="283"/>
    </location>
</feature>
<evidence type="ECO:0000256" key="6">
    <source>
        <dbReference type="ARBA" id="ARBA00023136"/>
    </source>
</evidence>
<dbReference type="PANTHER" id="PTHR43005:SF1">
    <property type="entry name" value="SPERMIDINE_PUTRESCINE TRANSPORT SYSTEM PERMEASE PROTEIN"/>
    <property type="match status" value="1"/>
</dbReference>
<proteinExistence type="inferred from homology"/>
<dbReference type="RefSeq" id="WP_114832608.1">
    <property type="nucleotide sequence ID" value="NZ_QQTO01000009.1"/>
</dbReference>
<dbReference type="GO" id="GO:0055085">
    <property type="term" value="P:transmembrane transport"/>
    <property type="evidence" value="ECO:0007669"/>
    <property type="project" value="InterPro"/>
</dbReference>
<dbReference type="PANTHER" id="PTHR43005">
    <property type="entry name" value="BLR7065 PROTEIN"/>
    <property type="match status" value="1"/>
</dbReference>
<evidence type="ECO:0000256" key="2">
    <source>
        <dbReference type="ARBA" id="ARBA00022448"/>
    </source>
</evidence>
<evidence type="ECO:0000256" key="7">
    <source>
        <dbReference type="RuleBase" id="RU363032"/>
    </source>
</evidence>
<gene>
    <name evidence="9" type="ORF">DWE98_27745</name>
</gene>
<dbReference type="AlphaFoldDB" id="A0A370KXW3"/>
<keyword evidence="6 7" id="KW-0472">Membrane</keyword>
<dbReference type="Gene3D" id="1.10.3720.10">
    <property type="entry name" value="MetI-like"/>
    <property type="match status" value="1"/>
</dbReference>
<dbReference type="InterPro" id="IPR000515">
    <property type="entry name" value="MetI-like"/>
</dbReference>
<name>A0A370KXW3_9HYPH</name>